<evidence type="ECO:0000256" key="2">
    <source>
        <dbReference type="SAM" id="SignalP"/>
    </source>
</evidence>
<dbReference type="VEuPathDB" id="FungiDB:PSHT_03696"/>
<dbReference type="AlphaFoldDB" id="A0A2S4W1P9"/>
<feature type="compositionally biased region" description="Basic and acidic residues" evidence="1">
    <location>
        <begin position="132"/>
        <end position="148"/>
    </location>
</feature>
<dbReference type="EMBL" id="PKSL01000011">
    <property type="protein sequence ID" value="POW15694.1"/>
    <property type="molecule type" value="Genomic_DNA"/>
</dbReference>
<feature type="region of interest" description="Disordered" evidence="1">
    <location>
        <begin position="56"/>
        <end position="190"/>
    </location>
</feature>
<evidence type="ECO:0000313" key="3">
    <source>
        <dbReference type="EMBL" id="POW15694.1"/>
    </source>
</evidence>
<reference evidence="3" key="1">
    <citation type="submission" date="2017-12" db="EMBL/GenBank/DDBJ databases">
        <title>Gene loss provides genomic basis for host adaptation in cereal stripe rust fungi.</title>
        <authorList>
            <person name="Xia C."/>
        </authorList>
    </citation>
    <scope>NUCLEOTIDE SEQUENCE [LARGE SCALE GENOMIC DNA]</scope>
    <source>
        <strain evidence="3">93-210</strain>
    </source>
</reference>
<evidence type="ECO:0000313" key="4">
    <source>
        <dbReference type="Proteomes" id="UP000239156"/>
    </source>
</evidence>
<feature type="signal peptide" evidence="2">
    <location>
        <begin position="1"/>
        <end position="39"/>
    </location>
</feature>
<proteinExistence type="predicted"/>
<comment type="caution">
    <text evidence="3">The sequence shown here is derived from an EMBL/GenBank/DDBJ whole genome shotgun (WGS) entry which is preliminary data.</text>
</comment>
<sequence length="190" mass="19378">MTKPIMVQIRLASISIKTWFLTVMVLLLFISNSPTPCEGSPVDSDTTAQVDLHPRTPAQLSTGASIAPRSPMPKKKGGGGRGGRGGRPGTGGIKGGGDRGLRTVGGGGGVGDPRLTGERPGTGTARPGAEGGRGDRGRGFQTGGERRPTHVQGSAHDPLRDGNGGRNGVPGSRGRCPDGRRRVNGQCPTS</sequence>
<dbReference type="Proteomes" id="UP000239156">
    <property type="component" value="Unassembled WGS sequence"/>
</dbReference>
<evidence type="ECO:0000256" key="1">
    <source>
        <dbReference type="SAM" id="MobiDB-lite"/>
    </source>
</evidence>
<organism evidence="3 4">
    <name type="scientific">Puccinia striiformis</name>
    <dbReference type="NCBI Taxonomy" id="27350"/>
    <lineage>
        <taxon>Eukaryota</taxon>
        <taxon>Fungi</taxon>
        <taxon>Dikarya</taxon>
        <taxon>Basidiomycota</taxon>
        <taxon>Pucciniomycotina</taxon>
        <taxon>Pucciniomycetes</taxon>
        <taxon>Pucciniales</taxon>
        <taxon>Pucciniaceae</taxon>
        <taxon>Puccinia</taxon>
    </lineage>
</organism>
<accession>A0A2S4W1P9</accession>
<protein>
    <submittedName>
        <fullName evidence="3">Uncharacterized protein</fullName>
    </submittedName>
</protein>
<name>A0A2S4W1P9_9BASI</name>
<dbReference type="VEuPathDB" id="FungiDB:PSTT_01982"/>
<keyword evidence="2" id="KW-0732">Signal</keyword>
<feature type="chain" id="PRO_5015542585" evidence="2">
    <location>
        <begin position="40"/>
        <end position="190"/>
    </location>
</feature>
<keyword evidence="4" id="KW-1185">Reference proteome</keyword>
<feature type="compositionally biased region" description="Gly residues" evidence="1">
    <location>
        <begin position="79"/>
        <end position="95"/>
    </location>
</feature>
<gene>
    <name evidence="3" type="ORF">PSTT_01982</name>
</gene>